<reference evidence="1 2" key="1">
    <citation type="submission" date="2012-05" db="EMBL/GenBank/DDBJ databases">
        <authorList>
            <person name="Weinstock G."/>
            <person name="Sodergren E."/>
            <person name="Lobos E.A."/>
            <person name="Fulton L."/>
            <person name="Fulton R."/>
            <person name="Courtney L."/>
            <person name="Fronick C."/>
            <person name="O'Laughlin M."/>
            <person name="Godfrey J."/>
            <person name="Wilson R.M."/>
            <person name="Miner T."/>
            <person name="Farmer C."/>
            <person name="Delehaunty K."/>
            <person name="Cordes M."/>
            <person name="Minx P."/>
            <person name="Tomlinson C."/>
            <person name="Chen J."/>
            <person name="Wollam A."/>
            <person name="Pepin K.H."/>
            <person name="Bhonagiri V."/>
            <person name="Zhang X."/>
            <person name="Suruliraj S."/>
            <person name="Warren W."/>
            <person name="Mitreva M."/>
            <person name="Mardis E.R."/>
            <person name="Wilson R.K."/>
        </authorList>
    </citation>
    <scope>NUCLEOTIDE SEQUENCE [LARGE SCALE GENOMIC DNA]</scope>
    <source>
        <strain evidence="1 2">F0235</strain>
    </source>
</reference>
<sequence length="60" mass="6872">MCGNVELEKRPFGGGCRKVNETRPPYGGLAVYLGDQLMVWYQLIHQWFSVLIRAAYPKIT</sequence>
<evidence type="ECO:0000313" key="2">
    <source>
        <dbReference type="Proteomes" id="UP000010445"/>
    </source>
</evidence>
<keyword evidence="2" id="KW-1185">Reference proteome</keyword>
<proteinExistence type="predicted"/>
<dbReference type="HOGENOM" id="CLU_2933515_0_0_11"/>
<evidence type="ECO:0000313" key="1">
    <source>
        <dbReference type="EMBL" id="EKX91555.1"/>
    </source>
</evidence>
<comment type="caution">
    <text evidence="1">The sequence shown here is derived from an EMBL/GenBank/DDBJ whole genome shotgun (WGS) entry which is preliminary data.</text>
</comment>
<dbReference type="STRING" id="1035195.HMPREF9997_00625"/>
<organism evidence="1 2">
    <name type="scientific">Corynebacterium durum F0235</name>
    <dbReference type="NCBI Taxonomy" id="1035195"/>
    <lineage>
        <taxon>Bacteria</taxon>
        <taxon>Bacillati</taxon>
        <taxon>Actinomycetota</taxon>
        <taxon>Actinomycetes</taxon>
        <taxon>Mycobacteriales</taxon>
        <taxon>Corynebacteriaceae</taxon>
        <taxon>Corynebacterium</taxon>
    </lineage>
</organism>
<dbReference type="AlphaFoldDB" id="L1MKI2"/>
<name>L1MKI2_9CORY</name>
<dbReference type="PATRIC" id="fig|1035195.3.peg.563"/>
<dbReference type="Proteomes" id="UP000010445">
    <property type="component" value="Unassembled WGS sequence"/>
</dbReference>
<protein>
    <submittedName>
        <fullName evidence="1">Uncharacterized protein</fullName>
    </submittedName>
</protein>
<accession>L1MKI2</accession>
<gene>
    <name evidence="1" type="ORF">HMPREF9997_00625</name>
</gene>
<dbReference type="EMBL" id="AMEM01000011">
    <property type="protein sequence ID" value="EKX91555.1"/>
    <property type="molecule type" value="Genomic_DNA"/>
</dbReference>